<sequence length="183" mass="18219">MKLSLVLCAIAASSAAAFAPSSVERTSTALNMDRRAAFGQIGAAAAALASVPAIANADGAVSSATVGRARGIYGNRVAALEGAVASGDFGAVAAEKNAFILFNSGAYPGAKNKVAKAAAIEGTNAIFSAIRSKDAAGLKSAYGSYIAANGINPLPAVDANSGQGYCSDYDYRVRSSAGAIYVR</sequence>
<dbReference type="Gene3D" id="1.20.120.1740">
    <property type="entry name" value="Sodium ion translocating NADH-quinone reductase subunit C-like"/>
    <property type="match status" value="1"/>
</dbReference>
<accession>A0A6S8V106</accession>
<dbReference type="EMBL" id="HBNS01004507">
    <property type="protein sequence ID" value="CAE4585347.1"/>
    <property type="molecule type" value="Transcribed_RNA"/>
</dbReference>
<proteinExistence type="predicted"/>
<evidence type="ECO:0000313" key="3">
    <source>
        <dbReference type="EMBL" id="CAD9339078.1"/>
    </source>
</evidence>
<evidence type="ECO:0000256" key="1">
    <source>
        <dbReference type="SAM" id="SignalP"/>
    </source>
</evidence>
<name>A0A6S8V106_9STRA</name>
<gene>
    <name evidence="4" type="ORF">DBRI00130_LOCUS3649</name>
    <name evidence="3" type="ORF">DBRI1063_LOCUS15603</name>
</gene>
<dbReference type="AlphaFoldDB" id="A0A6S8V106"/>
<feature type="domain" description="Photosystem II Psb31 protein" evidence="2">
    <location>
        <begin position="60"/>
        <end position="151"/>
    </location>
</feature>
<dbReference type="InterPro" id="IPR040933">
    <property type="entry name" value="PSII_Pbs31"/>
</dbReference>
<dbReference type="EMBL" id="HBGN01024375">
    <property type="protein sequence ID" value="CAD9339078.1"/>
    <property type="molecule type" value="Transcribed_RNA"/>
</dbReference>
<protein>
    <recommendedName>
        <fullName evidence="2">Photosystem II Psb31 protein domain-containing protein</fullName>
    </recommendedName>
</protein>
<evidence type="ECO:0000313" key="4">
    <source>
        <dbReference type="EMBL" id="CAE4585347.1"/>
    </source>
</evidence>
<organism evidence="3">
    <name type="scientific">Ditylum brightwellii</name>
    <dbReference type="NCBI Taxonomy" id="49249"/>
    <lineage>
        <taxon>Eukaryota</taxon>
        <taxon>Sar</taxon>
        <taxon>Stramenopiles</taxon>
        <taxon>Ochrophyta</taxon>
        <taxon>Bacillariophyta</taxon>
        <taxon>Mediophyceae</taxon>
        <taxon>Lithodesmiophycidae</taxon>
        <taxon>Lithodesmiales</taxon>
        <taxon>Lithodesmiaceae</taxon>
        <taxon>Ditylum</taxon>
    </lineage>
</organism>
<keyword evidence="1" id="KW-0732">Signal</keyword>
<dbReference type="Pfam" id="PF18240">
    <property type="entry name" value="PSII_Pbs31"/>
    <property type="match status" value="1"/>
</dbReference>
<feature type="signal peptide" evidence="1">
    <location>
        <begin position="1"/>
        <end position="17"/>
    </location>
</feature>
<evidence type="ECO:0000259" key="2">
    <source>
        <dbReference type="Pfam" id="PF18240"/>
    </source>
</evidence>
<reference evidence="3" key="1">
    <citation type="submission" date="2021-01" db="EMBL/GenBank/DDBJ databases">
        <authorList>
            <person name="Corre E."/>
            <person name="Pelletier E."/>
            <person name="Niang G."/>
            <person name="Scheremetjew M."/>
            <person name="Finn R."/>
            <person name="Kale V."/>
            <person name="Holt S."/>
            <person name="Cochrane G."/>
            <person name="Meng A."/>
            <person name="Brown T."/>
            <person name="Cohen L."/>
        </authorList>
    </citation>
    <scope>NUCLEOTIDE SEQUENCE</scope>
    <source>
        <strain evidence="4">GSO104</strain>
        <strain evidence="3">Pop2</strain>
    </source>
</reference>
<feature type="chain" id="PRO_5035584587" description="Photosystem II Psb31 protein domain-containing protein" evidence="1">
    <location>
        <begin position="18"/>
        <end position="183"/>
    </location>
</feature>